<proteinExistence type="predicted"/>
<reference evidence="1" key="2">
    <citation type="submission" date="2017-11" db="EMBL/GenBank/DDBJ databases">
        <title>Coralsnake Venomics: Analyses of Venom Gland Transcriptomes and Proteomes of Six Brazilian Taxa.</title>
        <authorList>
            <person name="Aird S.D."/>
            <person name="Jorge da Silva N."/>
            <person name="Qiu L."/>
            <person name="Villar-Briones A."/>
            <person name="Aparecida-Saddi V."/>
            <person name="Campos-Telles M.P."/>
            <person name="Grau M."/>
            <person name="Mikheyev A.S."/>
        </authorList>
    </citation>
    <scope>NUCLEOTIDE SEQUENCE</scope>
    <source>
        <tissue evidence="1">Venom_gland</tissue>
    </source>
</reference>
<name>A0A2D4F747_MICCO</name>
<accession>A0A2D4F747</accession>
<evidence type="ECO:0000313" key="1">
    <source>
        <dbReference type="EMBL" id="LAA43325.1"/>
    </source>
</evidence>
<sequence length="125" mass="14111">MPRPSRIPIRRRPVGQTQHLLRFHSCSDDSSLKVWKYAAPEIPAQSSLPEFQLEMPVMSQREESLFLCPPKVLLDEVWGGGSSAKPAAAATLTCSRCHPLEPLSCRQKKKKQRLYRCIGSSHPPY</sequence>
<dbReference type="AlphaFoldDB" id="A0A2D4F747"/>
<organism evidence="1">
    <name type="scientific">Micrurus corallinus</name>
    <name type="common">Brazilian coral snake</name>
    <dbReference type="NCBI Taxonomy" id="54390"/>
    <lineage>
        <taxon>Eukaryota</taxon>
        <taxon>Metazoa</taxon>
        <taxon>Chordata</taxon>
        <taxon>Craniata</taxon>
        <taxon>Vertebrata</taxon>
        <taxon>Euteleostomi</taxon>
        <taxon>Lepidosauria</taxon>
        <taxon>Squamata</taxon>
        <taxon>Bifurcata</taxon>
        <taxon>Unidentata</taxon>
        <taxon>Episquamata</taxon>
        <taxon>Toxicofera</taxon>
        <taxon>Serpentes</taxon>
        <taxon>Colubroidea</taxon>
        <taxon>Elapidae</taxon>
        <taxon>Elapinae</taxon>
        <taxon>Micrurus</taxon>
    </lineage>
</organism>
<dbReference type="EMBL" id="IACJ01053663">
    <property type="protein sequence ID" value="LAA43325.1"/>
    <property type="molecule type" value="Transcribed_RNA"/>
</dbReference>
<protein>
    <submittedName>
        <fullName evidence="1">Uncharacterized protein</fullName>
    </submittedName>
</protein>
<reference evidence="1" key="1">
    <citation type="submission" date="2017-07" db="EMBL/GenBank/DDBJ databases">
        <authorList>
            <person name="Mikheyev A."/>
            <person name="Grau M."/>
        </authorList>
    </citation>
    <scope>NUCLEOTIDE SEQUENCE</scope>
    <source>
        <tissue evidence="1">Venom_gland</tissue>
    </source>
</reference>